<evidence type="ECO:0000313" key="1">
    <source>
        <dbReference type="EMBL" id="WVZ19023.1"/>
    </source>
</evidence>
<proteinExistence type="predicted"/>
<accession>A0AAQ3S779</accession>
<organism evidence="1 2">
    <name type="scientific">Vigna mungo</name>
    <name type="common">Black gram</name>
    <name type="synonym">Phaseolus mungo</name>
    <dbReference type="NCBI Taxonomy" id="3915"/>
    <lineage>
        <taxon>Eukaryota</taxon>
        <taxon>Viridiplantae</taxon>
        <taxon>Streptophyta</taxon>
        <taxon>Embryophyta</taxon>
        <taxon>Tracheophyta</taxon>
        <taxon>Spermatophyta</taxon>
        <taxon>Magnoliopsida</taxon>
        <taxon>eudicotyledons</taxon>
        <taxon>Gunneridae</taxon>
        <taxon>Pentapetalae</taxon>
        <taxon>rosids</taxon>
        <taxon>fabids</taxon>
        <taxon>Fabales</taxon>
        <taxon>Fabaceae</taxon>
        <taxon>Papilionoideae</taxon>
        <taxon>50 kb inversion clade</taxon>
        <taxon>NPAAA clade</taxon>
        <taxon>indigoferoid/millettioid clade</taxon>
        <taxon>Phaseoleae</taxon>
        <taxon>Vigna</taxon>
    </lineage>
</organism>
<sequence length="115" mass="12932">MAHPFTAKEIAALMKYAHFIVMTHPFEPKESAEVFLRALDLSPSNGLTDSGVQTNAWECFCAIHWDPSHADCAVPQELETDQVLKQLKYVEVRRQCNEPSELGCNFAHLRGSISE</sequence>
<gene>
    <name evidence="1" type="ORF">V8G54_006345</name>
</gene>
<keyword evidence="2" id="KW-1185">Reference proteome</keyword>
<name>A0AAQ3S779_VIGMU</name>
<dbReference type="AlphaFoldDB" id="A0AAQ3S779"/>
<evidence type="ECO:0000313" key="2">
    <source>
        <dbReference type="Proteomes" id="UP001374535"/>
    </source>
</evidence>
<dbReference type="Gene3D" id="3.30.40.100">
    <property type="match status" value="1"/>
</dbReference>
<reference evidence="1 2" key="1">
    <citation type="journal article" date="2023" name="Life. Sci Alliance">
        <title>Evolutionary insights into 3D genome organization and epigenetic landscape of Vigna mungo.</title>
        <authorList>
            <person name="Junaid A."/>
            <person name="Singh B."/>
            <person name="Bhatia S."/>
        </authorList>
    </citation>
    <scope>NUCLEOTIDE SEQUENCE [LARGE SCALE GENOMIC DNA]</scope>
    <source>
        <strain evidence="1">Urdbean</strain>
    </source>
</reference>
<dbReference type="EMBL" id="CP144699">
    <property type="protein sequence ID" value="WVZ19023.1"/>
    <property type="molecule type" value="Genomic_DNA"/>
</dbReference>
<protein>
    <submittedName>
        <fullName evidence="1">Uncharacterized protein</fullName>
    </submittedName>
</protein>
<dbReference type="Proteomes" id="UP001374535">
    <property type="component" value="Chromosome 2"/>
</dbReference>